<proteinExistence type="predicted"/>
<keyword evidence="2" id="KW-1185">Reference proteome</keyword>
<evidence type="ECO:0000313" key="2">
    <source>
        <dbReference type="Proteomes" id="UP001519460"/>
    </source>
</evidence>
<organism evidence="1 2">
    <name type="scientific">Batillaria attramentaria</name>
    <dbReference type="NCBI Taxonomy" id="370345"/>
    <lineage>
        <taxon>Eukaryota</taxon>
        <taxon>Metazoa</taxon>
        <taxon>Spiralia</taxon>
        <taxon>Lophotrochozoa</taxon>
        <taxon>Mollusca</taxon>
        <taxon>Gastropoda</taxon>
        <taxon>Caenogastropoda</taxon>
        <taxon>Sorbeoconcha</taxon>
        <taxon>Cerithioidea</taxon>
        <taxon>Batillariidae</taxon>
        <taxon>Batillaria</taxon>
    </lineage>
</organism>
<protein>
    <submittedName>
        <fullName evidence="1">Uncharacterized protein</fullName>
    </submittedName>
</protein>
<sequence>MTDSQGTFHAMTNLEVGAIENSSVSCSVVRSAMIGSHTSRDSSPQAVYWSRDENEAASSAATGCRKLSLIHTSTIMNTVLSPGNVYMHSTV</sequence>
<comment type="caution">
    <text evidence="1">The sequence shown here is derived from an EMBL/GenBank/DDBJ whole genome shotgun (WGS) entry which is preliminary data.</text>
</comment>
<dbReference type="EMBL" id="JACVVK020000003">
    <property type="protein sequence ID" value="KAK7508023.1"/>
    <property type="molecule type" value="Genomic_DNA"/>
</dbReference>
<dbReference type="Proteomes" id="UP001519460">
    <property type="component" value="Unassembled WGS sequence"/>
</dbReference>
<accession>A0ABD0M9V8</accession>
<gene>
    <name evidence="1" type="ORF">BaRGS_00000988</name>
</gene>
<evidence type="ECO:0000313" key="1">
    <source>
        <dbReference type="EMBL" id="KAK7508023.1"/>
    </source>
</evidence>
<dbReference type="AlphaFoldDB" id="A0ABD0M9V8"/>
<name>A0ABD0M9V8_9CAEN</name>
<reference evidence="1 2" key="1">
    <citation type="journal article" date="2023" name="Sci. Data">
        <title>Genome assembly of the Korean intertidal mud-creeper Batillaria attramentaria.</title>
        <authorList>
            <person name="Patra A.K."/>
            <person name="Ho P.T."/>
            <person name="Jun S."/>
            <person name="Lee S.J."/>
            <person name="Kim Y."/>
            <person name="Won Y.J."/>
        </authorList>
    </citation>
    <scope>NUCLEOTIDE SEQUENCE [LARGE SCALE GENOMIC DNA]</scope>
    <source>
        <strain evidence="1">Wonlab-2016</strain>
    </source>
</reference>